<accession>A0A2U1PV13</accession>
<gene>
    <name evidence="8" type="ORF">CTI12_AA110290</name>
</gene>
<keyword evidence="3 7" id="KW-0812">Transmembrane</keyword>
<dbReference type="GO" id="GO:0048658">
    <property type="term" value="P:anther wall tapetum development"/>
    <property type="evidence" value="ECO:0007669"/>
    <property type="project" value="InterPro"/>
</dbReference>
<feature type="transmembrane region" description="Helical" evidence="7">
    <location>
        <begin position="34"/>
        <end position="57"/>
    </location>
</feature>
<dbReference type="PANTHER" id="PTHR38354:SF2">
    <property type="entry name" value="SIGNAL PEPTIDASE COMPLEX-LIKE PROTEIN DTM1"/>
    <property type="match status" value="1"/>
</dbReference>
<feature type="transmembrane region" description="Helical" evidence="7">
    <location>
        <begin position="148"/>
        <end position="165"/>
    </location>
</feature>
<evidence type="ECO:0000256" key="6">
    <source>
        <dbReference type="ARBA" id="ARBA00023136"/>
    </source>
</evidence>
<dbReference type="Pfam" id="PF06645">
    <property type="entry name" value="SPC12"/>
    <property type="match status" value="1"/>
</dbReference>
<keyword evidence="4" id="KW-0256">Endoplasmic reticulum</keyword>
<feature type="transmembrane region" description="Helical" evidence="7">
    <location>
        <begin position="69"/>
        <end position="85"/>
    </location>
</feature>
<dbReference type="STRING" id="35608.A0A2U1PV13"/>
<organism evidence="8 9">
    <name type="scientific">Artemisia annua</name>
    <name type="common">Sweet wormwood</name>
    <dbReference type="NCBI Taxonomy" id="35608"/>
    <lineage>
        <taxon>Eukaryota</taxon>
        <taxon>Viridiplantae</taxon>
        <taxon>Streptophyta</taxon>
        <taxon>Embryophyta</taxon>
        <taxon>Tracheophyta</taxon>
        <taxon>Spermatophyta</taxon>
        <taxon>Magnoliopsida</taxon>
        <taxon>eudicotyledons</taxon>
        <taxon>Gunneridae</taxon>
        <taxon>Pentapetalae</taxon>
        <taxon>asterids</taxon>
        <taxon>campanulids</taxon>
        <taxon>Asterales</taxon>
        <taxon>Asteraceae</taxon>
        <taxon>Asteroideae</taxon>
        <taxon>Anthemideae</taxon>
        <taxon>Artemisiinae</taxon>
        <taxon>Artemisia</taxon>
    </lineage>
</organism>
<reference evidence="8 9" key="1">
    <citation type="journal article" date="2018" name="Mol. Plant">
        <title>The genome of Artemisia annua provides insight into the evolution of Asteraceae family and artemisinin biosynthesis.</title>
        <authorList>
            <person name="Shen Q."/>
            <person name="Zhang L."/>
            <person name="Liao Z."/>
            <person name="Wang S."/>
            <person name="Yan T."/>
            <person name="Shi P."/>
            <person name="Liu M."/>
            <person name="Fu X."/>
            <person name="Pan Q."/>
            <person name="Wang Y."/>
            <person name="Lv Z."/>
            <person name="Lu X."/>
            <person name="Zhang F."/>
            <person name="Jiang W."/>
            <person name="Ma Y."/>
            <person name="Chen M."/>
            <person name="Hao X."/>
            <person name="Li L."/>
            <person name="Tang Y."/>
            <person name="Lv G."/>
            <person name="Zhou Y."/>
            <person name="Sun X."/>
            <person name="Brodelius P.E."/>
            <person name="Rose J.K.C."/>
            <person name="Tang K."/>
        </authorList>
    </citation>
    <scope>NUCLEOTIDE SEQUENCE [LARGE SCALE GENOMIC DNA]</scope>
    <source>
        <strain evidence="9">cv. Huhao1</strain>
        <tissue evidence="8">Leaf</tissue>
    </source>
</reference>
<keyword evidence="5 7" id="KW-1133">Transmembrane helix</keyword>
<feature type="transmembrane region" description="Helical" evidence="7">
    <location>
        <begin position="91"/>
        <end position="109"/>
    </location>
</feature>
<evidence type="ECO:0000256" key="2">
    <source>
        <dbReference type="ARBA" id="ARBA00005245"/>
    </source>
</evidence>
<evidence type="ECO:0000313" key="9">
    <source>
        <dbReference type="Proteomes" id="UP000245207"/>
    </source>
</evidence>
<evidence type="ECO:0000256" key="4">
    <source>
        <dbReference type="ARBA" id="ARBA00022824"/>
    </source>
</evidence>
<dbReference type="InterPro" id="IPR009542">
    <property type="entry name" value="Spc1/SPCS1"/>
</dbReference>
<dbReference type="GO" id="GO:0006465">
    <property type="term" value="P:signal peptide processing"/>
    <property type="evidence" value="ECO:0007669"/>
    <property type="project" value="InterPro"/>
</dbReference>
<name>A0A2U1PV13_ARTAN</name>
<comment type="caution">
    <text evidence="8">The sequence shown here is derived from an EMBL/GenBank/DDBJ whole genome shotgun (WGS) entry which is preliminary data.</text>
</comment>
<evidence type="ECO:0000313" key="8">
    <source>
        <dbReference type="EMBL" id="PWA89575.1"/>
    </source>
</evidence>
<dbReference type="InterPro" id="IPR039955">
    <property type="entry name" value="DTM1"/>
</dbReference>
<dbReference type="AlphaFoldDB" id="A0A2U1PV13"/>
<evidence type="ECO:0000256" key="7">
    <source>
        <dbReference type="SAM" id="Phobius"/>
    </source>
</evidence>
<keyword evidence="6 7" id="KW-0472">Membrane</keyword>
<protein>
    <submittedName>
        <fullName evidence="8">Microsomal signal peptidase 12kDa subunit</fullName>
    </submittedName>
</protein>
<evidence type="ECO:0000256" key="3">
    <source>
        <dbReference type="ARBA" id="ARBA00022692"/>
    </source>
</evidence>
<dbReference type="GO" id="GO:0005787">
    <property type="term" value="C:signal peptidase complex"/>
    <property type="evidence" value="ECO:0007669"/>
    <property type="project" value="InterPro"/>
</dbReference>
<dbReference type="Proteomes" id="UP000245207">
    <property type="component" value="Unassembled WGS sequence"/>
</dbReference>
<dbReference type="EMBL" id="PKPP01000706">
    <property type="protein sequence ID" value="PWA89575.1"/>
    <property type="molecule type" value="Genomic_DNA"/>
</dbReference>
<keyword evidence="9" id="KW-1185">Reference proteome</keyword>
<comment type="similarity">
    <text evidence="2">Belongs to the SPCS1 family.</text>
</comment>
<proteinExistence type="inferred from homology"/>
<dbReference type="PANTHER" id="PTHR38354">
    <property type="entry name" value="SIGNAL PEPTIDASE COMPLEX-LIKE PROTEIN DTM1"/>
    <property type="match status" value="1"/>
</dbReference>
<sequence>MLRGYPSKNKLNVNIEVQECIYVSPSNHLSFPHIHPVVLIISFQFNSIYHNHFFIFFFMMANDADLRKCLVCLAILMVIIGFYTHSWKKTIVTYIFGMFGIVGIVLPDWEFFDRPVSEWTSPLSVAHMPPANSPPTPSRFRFYPVRTIIYFMVYGFAFYKWWMYIST</sequence>
<comment type="subcellular location">
    <subcellularLocation>
        <location evidence="1">Endoplasmic reticulum membrane</location>
        <topology evidence="1">Multi-pass membrane protein</topology>
    </subcellularLocation>
</comment>
<evidence type="ECO:0000256" key="5">
    <source>
        <dbReference type="ARBA" id="ARBA00022989"/>
    </source>
</evidence>
<dbReference type="OrthoDB" id="1861824at2759"/>
<evidence type="ECO:0000256" key="1">
    <source>
        <dbReference type="ARBA" id="ARBA00004477"/>
    </source>
</evidence>